<evidence type="ECO:0000256" key="2">
    <source>
        <dbReference type="ARBA" id="ARBA00022833"/>
    </source>
</evidence>
<evidence type="ECO:0000313" key="9">
    <source>
        <dbReference type="EMBL" id="AEO70593.1"/>
    </source>
</evidence>
<sequence>MDKSVPRTCRTSPLPSRQPGPPRTRVKTGCRTCKIRRVKCDEGRPACHRCVSTGRVCDGYGIWGGGGNAYSSMERRQTPAKFPQKMPMDVHARQCLLWSKSPVVIPGMGPQEQTALDYFRTRMVYKLPGVFASEFWASTVFQASFAEPAVFHAVIALGAIHRNEWNMAANLENGRRVQSNESLALLHYNKAIRCLLGFGKSRDKQSLRPVLVACVVFICLELLRCRYRTAQAHLQSGLKLLSDMQNHPRRTGRAEGKCNDGEDSFVAPPQRASVDDQLIEALARLHIHSALFCPGPGYLQDTVPGYRSSAVHAMPRIFQTVGAARQHLDQLIDGVSFLSAQIRSNEMRCPIPEDVVRQKELLQASLARWLCTYTTSLPSLASSGNTKTSLSLLLLRLYHTMASIMASTCLRLTDETVFDLRTQGFSNMLAQAVELFRQWTQLTSAPPGNNRQQTPNLSFTLDMGHVPPLYYVALKCREPRLRRRAIELLMSMPHKEGVWDGEVAAYVARQVMEMEEGGESYDNGYAEVEPASVLSVVPEWGGGGVDVDM</sequence>
<dbReference type="GO" id="GO:0003677">
    <property type="term" value="F:DNA binding"/>
    <property type="evidence" value="ECO:0007669"/>
    <property type="project" value="UniProtKB-KW"/>
</dbReference>
<dbReference type="CDD" id="cd00067">
    <property type="entry name" value="GAL4"/>
    <property type="match status" value="1"/>
</dbReference>
<evidence type="ECO:0000256" key="4">
    <source>
        <dbReference type="ARBA" id="ARBA00023125"/>
    </source>
</evidence>
<feature type="domain" description="Zn(2)-C6 fungal-type" evidence="8">
    <location>
        <begin position="29"/>
        <end position="57"/>
    </location>
</feature>
<gene>
    <name evidence="9" type="ORF">THITE_2132051</name>
</gene>
<dbReference type="GeneID" id="11519588"/>
<dbReference type="PANTHER" id="PTHR36206:SF16">
    <property type="entry name" value="TRANSCRIPTION FACTOR DOMAIN-CONTAINING PROTEIN-RELATED"/>
    <property type="match status" value="1"/>
</dbReference>
<dbReference type="InterPro" id="IPR052360">
    <property type="entry name" value="Transcr_Regulatory_Proteins"/>
</dbReference>
<keyword evidence="3" id="KW-0805">Transcription regulation</keyword>
<feature type="region of interest" description="Disordered" evidence="7">
    <location>
        <begin position="1"/>
        <end position="27"/>
    </location>
</feature>
<evidence type="ECO:0000256" key="5">
    <source>
        <dbReference type="ARBA" id="ARBA00023163"/>
    </source>
</evidence>
<dbReference type="GO" id="GO:0008270">
    <property type="term" value="F:zinc ion binding"/>
    <property type="evidence" value="ECO:0007669"/>
    <property type="project" value="InterPro"/>
</dbReference>
<dbReference type="InterPro" id="IPR036864">
    <property type="entry name" value="Zn2-C6_fun-type_DNA-bd_sf"/>
</dbReference>
<name>G2RCF8_THETT</name>
<feature type="region of interest" description="Disordered" evidence="7">
    <location>
        <begin position="246"/>
        <end position="268"/>
    </location>
</feature>
<keyword evidence="1" id="KW-0479">Metal-binding</keyword>
<dbReference type="SUPFAM" id="SSF57701">
    <property type="entry name" value="Zn2/Cys6 DNA-binding domain"/>
    <property type="match status" value="1"/>
</dbReference>
<evidence type="ECO:0000256" key="7">
    <source>
        <dbReference type="SAM" id="MobiDB-lite"/>
    </source>
</evidence>
<dbReference type="Pfam" id="PF11951">
    <property type="entry name" value="Fungal_trans_2"/>
    <property type="match status" value="1"/>
</dbReference>
<keyword evidence="2" id="KW-0862">Zinc</keyword>
<dbReference type="OrthoDB" id="3172332at2759"/>
<dbReference type="GO" id="GO:0000981">
    <property type="term" value="F:DNA-binding transcription factor activity, RNA polymerase II-specific"/>
    <property type="evidence" value="ECO:0007669"/>
    <property type="project" value="InterPro"/>
</dbReference>
<protein>
    <recommendedName>
        <fullName evidence="8">Zn(2)-C6 fungal-type domain-containing protein</fullName>
    </recommendedName>
</protein>
<evidence type="ECO:0000256" key="3">
    <source>
        <dbReference type="ARBA" id="ARBA00023015"/>
    </source>
</evidence>
<dbReference type="PROSITE" id="PS50048">
    <property type="entry name" value="ZN2_CY6_FUNGAL_2"/>
    <property type="match status" value="1"/>
</dbReference>
<evidence type="ECO:0000256" key="1">
    <source>
        <dbReference type="ARBA" id="ARBA00022723"/>
    </source>
</evidence>
<dbReference type="RefSeq" id="XP_003656929.1">
    <property type="nucleotide sequence ID" value="XM_003656881.1"/>
</dbReference>
<dbReference type="InterPro" id="IPR001138">
    <property type="entry name" value="Zn2Cys6_DnaBD"/>
</dbReference>
<keyword evidence="5" id="KW-0804">Transcription</keyword>
<dbReference type="InterPro" id="IPR021858">
    <property type="entry name" value="Fun_TF"/>
</dbReference>
<accession>G2RCF8</accession>
<evidence type="ECO:0000313" key="10">
    <source>
        <dbReference type="Proteomes" id="UP000008181"/>
    </source>
</evidence>
<dbReference type="HOGENOM" id="CLU_011409_3_0_1"/>
<dbReference type="EMBL" id="CP003013">
    <property type="protein sequence ID" value="AEO70593.1"/>
    <property type="molecule type" value="Genomic_DNA"/>
</dbReference>
<dbReference type="AlphaFoldDB" id="G2RCF8"/>
<keyword evidence="10" id="KW-1185">Reference proteome</keyword>
<dbReference type="Gene3D" id="4.10.240.10">
    <property type="entry name" value="Zn(2)-C6 fungal-type DNA-binding domain"/>
    <property type="match status" value="1"/>
</dbReference>
<proteinExistence type="predicted"/>
<dbReference type="PROSITE" id="PS00463">
    <property type="entry name" value="ZN2_CY6_FUNGAL_1"/>
    <property type="match status" value="1"/>
</dbReference>
<dbReference type="eggNOG" id="ENOG502SM93">
    <property type="taxonomic scope" value="Eukaryota"/>
</dbReference>
<dbReference type="Proteomes" id="UP000008181">
    <property type="component" value="Chromosome 5"/>
</dbReference>
<dbReference type="Pfam" id="PF00172">
    <property type="entry name" value="Zn_clus"/>
    <property type="match status" value="1"/>
</dbReference>
<dbReference type="STRING" id="578455.G2RCF8"/>
<reference evidence="9 10" key="1">
    <citation type="journal article" date="2011" name="Nat. Biotechnol.">
        <title>Comparative genomic analysis of the thermophilic biomass-degrading fungi Myceliophthora thermophila and Thielavia terrestris.</title>
        <authorList>
            <person name="Berka R.M."/>
            <person name="Grigoriev I.V."/>
            <person name="Otillar R."/>
            <person name="Salamov A."/>
            <person name="Grimwood J."/>
            <person name="Reid I."/>
            <person name="Ishmael N."/>
            <person name="John T."/>
            <person name="Darmond C."/>
            <person name="Moisan M.-C."/>
            <person name="Henrissat B."/>
            <person name="Coutinho P.M."/>
            <person name="Lombard V."/>
            <person name="Natvig D.O."/>
            <person name="Lindquist E."/>
            <person name="Schmutz J."/>
            <person name="Lucas S."/>
            <person name="Harris P."/>
            <person name="Powlowski J."/>
            <person name="Bellemare A."/>
            <person name="Taylor D."/>
            <person name="Butler G."/>
            <person name="de Vries R.P."/>
            <person name="Allijn I.E."/>
            <person name="van den Brink J."/>
            <person name="Ushinsky S."/>
            <person name="Storms R."/>
            <person name="Powell A.J."/>
            <person name="Paulsen I.T."/>
            <person name="Elbourne L.D.H."/>
            <person name="Baker S.E."/>
            <person name="Magnuson J."/>
            <person name="LaBoissiere S."/>
            <person name="Clutterbuck A.J."/>
            <person name="Martinez D."/>
            <person name="Wogulis M."/>
            <person name="de Leon A.L."/>
            <person name="Rey M.W."/>
            <person name="Tsang A."/>
        </authorList>
    </citation>
    <scope>NUCLEOTIDE SEQUENCE [LARGE SCALE GENOMIC DNA]</scope>
    <source>
        <strain evidence="10">ATCC 38088 / NRRL 8126</strain>
    </source>
</reference>
<dbReference type="PANTHER" id="PTHR36206">
    <property type="entry name" value="ASPERCRYPTIN BIOSYNTHESIS CLUSTER-SPECIFIC TRANSCRIPTION REGULATOR ATNN-RELATED"/>
    <property type="match status" value="1"/>
</dbReference>
<dbReference type="SMART" id="SM00066">
    <property type="entry name" value="GAL4"/>
    <property type="match status" value="1"/>
</dbReference>
<dbReference type="KEGG" id="ttt:THITE_2132051"/>
<evidence type="ECO:0000256" key="6">
    <source>
        <dbReference type="ARBA" id="ARBA00023242"/>
    </source>
</evidence>
<evidence type="ECO:0000259" key="8">
    <source>
        <dbReference type="PROSITE" id="PS50048"/>
    </source>
</evidence>
<keyword evidence="4" id="KW-0238">DNA-binding</keyword>
<keyword evidence="6" id="KW-0539">Nucleus</keyword>
<organism evidence="9 10">
    <name type="scientific">Thermothielavioides terrestris (strain ATCC 38088 / NRRL 8126)</name>
    <name type="common">Thielavia terrestris</name>
    <dbReference type="NCBI Taxonomy" id="578455"/>
    <lineage>
        <taxon>Eukaryota</taxon>
        <taxon>Fungi</taxon>
        <taxon>Dikarya</taxon>
        <taxon>Ascomycota</taxon>
        <taxon>Pezizomycotina</taxon>
        <taxon>Sordariomycetes</taxon>
        <taxon>Sordariomycetidae</taxon>
        <taxon>Sordariales</taxon>
        <taxon>Chaetomiaceae</taxon>
        <taxon>Thermothielavioides</taxon>
        <taxon>Thermothielavioides terrestris</taxon>
    </lineage>
</organism>